<name>B9L4B8_THERP</name>
<dbReference type="KEGG" id="tro:trd_A0631"/>
<gene>
    <name evidence="1" type="ordered locus">trd_A0631</name>
</gene>
<dbReference type="EMBL" id="CP001276">
    <property type="protein sequence ID" value="ACM07077.1"/>
    <property type="molecule type" value="Genomic_DNA"/>
</dbReference>
<dbReference type="AlphaFoldDB" id="B9L4B8"/>
<geneLocation type="plasmid" evidence="2">
    <name>Tros</name>
</geneLocation>
<sequence>MPARIEIHERTWIVVGDVITVSWMGKERRVRPGQAVLDRAA</sequence>
<evidence type="ECO:0000313" key="1">
    <source>
        <dbReference type="EMBL" id="ACM07077.1"/>
    </source>
</evidence>
<dbReference type="Proteomes" id="UP000000447">
    <property type="component" value="Plasmid unnamed"/>
</dbReference>
<proteinExistence type="predicted"/>
<protein>
    <submittedName>
        <fullName evidence="1">Uncharacterized protein</fullName>
    </submittedName>
</protein>
<accession>B9L4B8</accession>
<keyword evidence="1" id="KW-0614">Plasmid</keyword>
<evidence type="ECO:0000313" key="2">
    <source>
        <dbReference type="Proteomes" id="UP000000447"/>
    </source>
</evidence>
<organism evidence="1 2">
    <name type="scientific">Thermomicrobium roseum (strain ATCC 27502 / DSM 5159 / P-2)</name>
    <dbReference type="NCBI Taxonomy" id="309801"/>
    <lineage>
        <taxon>Bacteria</taxon>
        <taxon>Pseudomonadati</taxon>
        <taxon>Thermomicrobiota</taxon>
        <taxon>Thermomicrobia</taxon>
        <taxon>Thermomicrobiales</taxon>
        <taxon>Thermomicrobiaceae</taxon>
        <taxon>Thermomicrobium</taxon>
    </lineage>
</organism>
<keyword evidence="2" id="KW-1185">Reference proteome</keyword>
<dbReference type="HOGENOM" id="CLU_3277986_0_0_0"/>
<reference evidence="1 2" key="1">
    <citation type="journal article" date="2009" name="PLoS ONE">
        <title>Complete genome sequence of the aerobic CO-oxidizing thermophile Thermomicrobium roseum.</title>
        <authorList>
            <person name="Wu D."/>
            <person name="Raymond J."/>
            <person name="Wu M."/>
            <person name="Chatterji S."/>
            <person name="Ren Q."/>
            <person name="Graham J.E."/>
            <person name="Bryant D.A."/>
            <person name="Robb F."/>
            <person name="Colman A."/>
            <person name="Tallon L.J."/>
            <person name="Badger J.H."/>
            <person name="Madupu R."/>
            <person name="Ward N.L."/>
            <person name="Eisen J.A."/>
        </authorList>
    </citation>
    <scope>NUCLEOTIDE SEQUENCE [LARGE SCALE GENOMIC DNA]</scope>
    <source>
        <strain evidence="2">ATCC 27502 / DSM 5159 / P-2</strain>
        <plasmid evidence="1">unnamed</plasmid>
    </source>
</reference>